<dbReference type="EMBL" id="CP026653">
    <property type="protein sequence ID" value="AVH61708.1"/>
    <property type="molecule type" value="Genomic_DNA"/>
</dbReference>
<proteinExistence type="predicted"/>
<evidence type="ECO:0000313" key="2">
    <source>
        <dbReference type="Proteomes" id="UP000238413"/>
    </source>
</evidence>
<reference evidence="1 2" key="1">
    <citation type="submission" date="2018-02" db="EMBL/GenBank/DDBJ databases">
        <title>Complete genome sequence of Streptomyces dengpaensis, the producer of angucyclines.</title>
        <authorList>
            <person name="Yumei L."/>
        </authorList>
    </citation>
    <scope>NUCLEOTIDE SEQUENCE [LARGE SCALE GENOMIC DNA]</scope>
    <source>
        <strain evidence="1 2">XZHG99</strain>
        <plasmid evidence="1 2">unnamed1</plasmid>
    </source>
</reference>
<accession>A0ABM6T3L6</accession>
<dbReference type="RefSeq" id="WP_099505230.1">
    <property type="nucleotide sequence ID" value="NZ_CP026653.1"/>
</dbReference>
<sequence>MTAYTIQAFPNNATHNDMQDVREVFCDVGLEEFGSPVLAGRLDLDPLFYRGGLTEVSLCLDPHGLRHLGYVTSGPQAVQLLQQAVEQDIDSGAFATCVGYRHAALQRKRHTPAR</sequence>
<dbReference type="Proteomes" id="UP000238413">
    <property type="component" value="Plasmid unnamed1"/>
</dbReference>
<evidence type="ECO:0000313" key="1">
    <source>
        <dbReference type="EMBL" id="AVH61708.1"/>
    </source>
</evidence>
<keyword evidence="1" id="KW-0614">Plasmid</keyword>
<keyword evidence="2" id="KW-1185">Reference proteome</keyword>
<geneLocation type="plasmid" evidence="1 2">
    <name>unnamed1</name>
</geneLocation>
<protein>
    <submittedName>
        <fullName evidence="1">Uncharacterized protein</fullName>
    </submittedName>
</protein>
<organism evidence="1 2">
    <name type="scientific">Streptomyces dengpaensis</name>
    <dbReference type="NCBI Taxonomy" id="2049881"/>
    <lineage>
        <taxon>Bacteria</taxon>
        <taxon>Bacillati</taxon>
        <taxon>Actinomycetota</taxon>
        <taxon>Actinomycetes</taxon>
        <taxon>Kitasatosporales</taxon>
        <taxon>Streptomycetaceae</taxon>
        <taxon>Streptomyces</taxon>
    </lineage>
</organism>
<name>A0ABM6T3L6_9ACTN</name>
<gene>
    <name evidence="1" type="ORF">C4B68_40040</name>
</gene>